<evidence type="ECO:0000313" key="1">
    <source>
        <dbReference type="EMBL" id="MDQ0909483.1"/>
    </source>
</evidence>
<accession>A0AAW8FIX3</accession>
<evidence type="ECO:0000313" key="2">
    <source>
        <dbReference type="Proteomes" id="UP001234216"/>
    </source>
</evidence>
<evidence type="ECO:0008006" key="3">
    <source>
        <dbReference type="Google" id="ProtNLM"/>
    </source>
</evidence>
<protein>
    <recommendedName>
        <fullName evidence="3">PPM-type phosphatase domain-containing protein</fullName>
    </recommendedName>
</protein>
<gene>
    <name evidence="1" type="ORF">QFZ22_005468</name>
</gene>
<dbReference type="EMBL" id="JAUSZV010000005">
    <property type="protein sequence ID" value="MDQ0909483.1"/>
    <property type="molecule type" value="Genomic_DNA"/>
</dbReference>
<comment type="caution">
    <text evidence="1">The sequence shown here is derived from an EMBL/GenBank/DDBJ whole genome shotgun (WGS) entry which is preliminary data.</text>
</comment>
<name>A0AAW8FIX3_9ACTN</name>
<reference evidence="1" key="1">
    <citation type="submission" date="2023-07" db="EMBL/GenBank/DDBJ databases">
        <title>Comparative genomics of wheat-associated soil bacteria to identify genetic determinants of phenazine resistance.</title>
        <authorList>
            <person name="Mouncey N."/>
        </authorList>
    </citation>
    <scope>NUCLEOTIDE SEQUENCE</scope>
    <source>
        <strain evidence="1">V4I22</strain>
    </source>
</reference>
<dbReference type="Proteomes" id="UP001234216">
    <property type="component" value="Unassembled WGS sequence"/>
</dbReference>
<organism evidence="1 2">
    <name type="scientific">Streptomyces canus</name>
    <dbReference type="NCBI Taxonomy" id="58343"/>
    <lineage>
        <taxon>Bacteria</taxon>
        <taxon>Bacillati</taxon>
        <taxon>Actinomycetota</taxon>
        <taxon>Actinomycetes</taxon>
        <taxon>Kitasatosporales</taxon>
        <taxon>Streptomycetaceae</taxon>
        <taxon>Streptomyces</taxon>
        <taxon>Streptomyces aurantiacus group</taxon>
    </lineage>
</organism>
<sequence length="97" mass="10319">MAVGDVRGKGMGPVAAVASVIAVFREAVEEETTPTPTRGGTRRDSVEAFEELTTAVLAELPHGDGVVRIVSRVGNHRVRPPRAVLRPRALLAARRPS</sequence>
<proteinExistence type="predicted"/>
<dbReference type="AlphaFoldDB" id="A0AAW8FIX3"/>